<dbReference type="Proteomes" id="UP000546252">
    <property type="component" value="Unassembled WGS sequence"/>
</dbReference>
<dbReference type="AlphaFoldDB" id="A0A839FTK7"/>
<proteinExistence type="predicted"/>
<feature type="region of interest" description="Disordered" evidence="1">
    <location>
        <begin position="175"/>
        <end position="203"/>
    </location>
</feature>
<evidence type="ECO:0000256" key="1">
    <source>
        <dbReference type="SAM" id="MobiDB-lite"/>
    </source>
</evidence>
<dbReference type="EMBL" id="JACJIH010000001">
    <property type="protein sequence ID" value="MBA8920424.1"/>
    <property type="molecule type" value="Genomic_DNA"/>
</dbReference>
<evidence type="ECO:0008006" key="4">
    <source>
        <dbReference type="Google" id="ProtNLM"/>
    </source>
</evidence>
<sequence length="203" mass="23173">MNPELTTCTVETCDRPTQMYLCSECIAELQGSWDAIPALLPVLQLIVRGEEQAFRQPTAGGRGARMGSNPPINLSALSLVQDLQLALACTPAQYGQQSDGWRAKIQIEQWVADADLMVNGEKESVPTEDYLRYRVELKRKEIDPMTVRYLLPWFREKTGIRLTKKQVNKWAERGKLTRRNDEGHPTYHPADLLTAHHNDRRMK</sequence>
<name>A0A839FTK7_9MICC</name>
<evidence type="ECO:0000313" key="2">
    <source>
        <dbReference type="EMBL" id="MBA8920424.1"/>
    </source>
</evidence>
<reference evidence="2 3" key="1">
    <citation type="submission" date="2020-08" db="EMBL/GenBank/DDBJ databases">
        <title>Sequencing the genomes of 1000 actinobacteria strains.</title>
        <authorList>
            <person name="Klenk H.-P."/>
        </authorList>
    </citation>
    <scope>NUCLEOTIDE SEQUENCE [LARGE SCALE GENOMIC DNA]</scope>
    <source>
        <strain evidence="2 3">DSM 19081</strain>
    </source>
</reference>
<dbReference type="RefSeq" id="WP_182494838.1">
    <property type="nucleotide sequence ID" value="NZ_BAAAKT010000002.1"/>
</dbReference>
<accession>A0A839FTK7</accession>
<protein>
    <recommendedName>
        <fullName evidence="4">Helix-turn-helix DNA binding domain protein</fullName>
    </recommendedName>
</protein>
<organism evidence="2 3">
    <name type="scientific">Nesterenkonia jeotgali</name>
    <dbReference type="NCBI Taxonomy" id="317018"/>
    <lineage>
        <taxon>Bacteria</taxon>
        <taxon>Bacillati</taxon>
        <taxon>Actinomycetota</taxon>
        <taxon>Actinomycetes</taxon>
        <taxon>Micrococcales</taxon>
        <taxon>Micrococcaceae</taxon>
        <taxon>Nesterenkonia</taxon>
    </lineage>
</organism>
<gene>
    <name evidence="2" type="ORF">HNR24_000357</name>
</gene>
<comment type="caution">
    <text evidence="2">The sequence shown here is derived from an EMBL/GenBank/DDBJ whole genome shotgun (WGS) entry which is preliminary data.</text>
</comment>
<evidence type="ECO:0000313" key="3">
    <source>
        <dbReference type="Proteomes" id="UP000546252"/>
    </source>
</evidence>
<feature type="compositionally biased region" description="Basic and acidic residues" evidence="1">
    <location>
        <begin position="175"/>
        <end position="185"/>
    </location>
</feature>